<dbReference type="Proteomes" id="UP001485043">
    <property type="component" value="Unassembled WGS sequence"/>
</dbReference>
<feature type="compositionally biased region" description="Low complexity" evidence="1">
    <location>
        <begin position="264"/>
        <end position="274"/>
    </location>
</feature>
<dbReference type="EMBL" id="JALJOV010002131">
    <property type="protein sequence ID" value="KAK9834110.1"/>
    <property type="molecule type" value="Genomic_DNA"/>
</dbReference>
<proteinExistence type="predicted"/>
<dbReference type="Pfam" id="PF04720">
    <property type="entry name" value="PDDEXK_6"/>
    <property type="match status" value="1"/>
</dbReference>
<keyword evidence="3" id="KW-1185">Reference proteome</keyword>
<dbReference type="InterPro" id="IPR006502">
    <property type="entry name" value="PDDEXK-like"/>
</dbReference>
<feature type="region of interest" description="Disordered" evidence="1">
    <location>
        <begin position="298"/>
        <end position="324"/>
    </location>
</feature>
<evidence type="ECO:0000313" key="2">
    <source>
        <dbReference type="EMBL" id="KAK9834110.1"/>
    </source>
</evidence>
<dbReference type="PANTHER" id="PTHR31579:SF1">
    <property type="entry name" value="OS03G0796600 PROTEIN"/>
    <property type="match status" value="1"/>
</dbReference>
<evidence type="ECO:0000256" key="1">
    <source>
        <dbReference type="SAM" id="MobiDB-lite"/>
    </source>
</evidence>
<sequence>MAATVFQRQHMWREPEALTPALMLFDIEVEDIATAERSRRVADEQKLSATVSRIASFSGSRSAFASQLLSDVRRFKWACVEEDGAHDNAVIATKLANIGYTVSLRTAIGGGQGTDCFHHLHHETLRVAGEGDQAGVDFIVDAMFRDQFTISHPTASYHRLLEALPQEFVGTSSLLAPLVQLMCQEMAVTFHIQGAMPPPWRHAKAMLSKWLPSKSRDLLLAANIPASPTASDAASSYKDSASYLFDSSSPISTLAPWKSMASPRSSLPTCSSSQPHERLRSPRVSMDSFPLKSALSSDIAASNSAQGRKLAPVKSGKAAPRDDLSKLPGIERIFTVKMRGF</sequence>
<gene>
    <name evidence="2" type="ORF">WJX84_004219</name>
</gene>
<name>A0AAW1RKX5_9CHLO</name>
<dbReference type="PANTHER" id="PTHR31579">
    <property type="entry name" value="OS03G0796600 PROTEIN"/>
    <property type="match status" value="1"/>
</dbReference>
<organism evidence="2 3">
    <name type="scientific">Apatococcus fuscideae</name>
    <dbReference type="NCBI Taxonomy" id="2026836"/>
    <lineage>
        <taxon>Eukaryota</taxon>
        <taxon>Viridiplantae</taxon>
        <taxon>Chlorophyta</taxon>
        <taxon>core chlorophytes</taxon>
        <taxon>Trebouxiophyceae</taxon>
        <taxon>Chlorellales</taxon>
        <taxon>Chlorellaceae</taxon>
        <taxon>Apatococcus</taxon>
    </lineage>
</organism>
<comment type="caution">
    <text evidence="2">The sequence shown here is derived from an EMBL/GenBank/DDBJ whole genome shotgun (WGS) entry which is preliminary data.</text>
</comment>
<protein>
    <submittedName>
        <fullName evidence="2">Uncharacterized protein</fullName>
    </submittedName>
</protein>
<reference evidence="2 3" key="1">
    <citation type="journal article" date="2024" name="Nat. Commun.">
        <title>Phylogenomics reveals the evolutionary origins of lichenization in chlorophyte algae.</title>
        <authorList>
            <person name="Puginier C."/>
            <person name="Libourel C."/>
            <person name="Otte J."/>
            <person name="Skaloud P."/>
            <person name="Haon M."/>
            <person name="Grisel S."/>
            <person name="Petersen M."/>
            <person name="Berrin J.G."/>
            <person name="Delaux P.M."/>
            <person name="Dal Grande F."/>
            <person name="Keller J."/>
        </authorList>
    </citation>
    <scope>NUCLEOTIDE SEQUENCE [LARGE SCALE GENOMIC DNA]</scope>
    <source>
        <strain evidence="2 3">SAG 2523</strain>
    </source>
</reference>
<accession>A0AAW1RKX5</accession>
<evidence type="ECO:0000313" key="3">
    <source>
        <dbReference type="Proteomes" id="UP001485043"/>
    </source>
</evidence>
<feature type="region of interest" description="Disordered" evidence="1">
    <location>
        <begin position="264"/>
        <end position="285"/>
    </location>
</feature>
<dbReference type="AlphaFoldDB" id="A0AAW1RKX5"/>